<proteinExistence type="predicted"/>
<evidence type="ECO:0000256" key="2">
    <source>
        <dbReference type="SAM" id="MobiDB-lite"/>
    </source>
</evidence>
<feature type="compositionally biased region" description="Low complexity" evidence="2">
    <location>
        <begin position="209"/>
        <end position="220"/>
    </location>
</feature>
<dbReference type="EMBL" id="CAFZ01000142">
    <property type="protein sequence ID" value="CCA71978.1"/>
    <property type="molecule type" value="Genomic_DNA"/>
</dbReference>
<evidence type="ECO:0000313" key="3">
    <source>
        <dbReference type="EMBL" id="CCA71978.1"/>
    </source>
</evidence>
<comment type="caution">
    <text evidence="3">The sequence shown here is derived from an EMBL/GenBank/DDBJ whole genome shotgun (WGS) entry which is preliminary data.</text>
</comment>
<protein>
    <submittedName>
        <fullName evidence="3">Uncharacterized protein</fullName>
    </submittedName>
</protein>
<keyword evidence="1" id="KW-0175">Coiled coil</keyword>
<dbReference type="InParanoid" id="G4TKY5"/>
<evidence type="ECO:0000313" key="4">
    <source>
        <dbReference type="Proteomes" id="UP000007148"/>
    </source>
</evidence>
<name>G4TKY5_SERID</name>
<feature type="compositionally biased region" description="Pro residues" evidence="2">
    <location>
        <begin position="372"/>
        <end position="385"/>
    </location>
</feature>
<feature type="region of interest" description="Disordered" evidence="2">
    <location>
        <begin position="153"/>
        <end position="249"/>
    </location>
</feature>
<feature type="coiled-coil region" evidence="1">
    <location>
        <begin position="123"/>
        <end position="150"/>
    </location>
</feature>
<gene>
    <name evidence="3" type="ORF">PIIN_05913</name>
</gene>
<dbReference type="HOGENOM" id="CLU_671054_0_0_1"/>
<evidence type="ECO:0000256" key="1">
    <source>
        <dbReference type="SAM" id="Coils"/>
    </source>
</evidence>
<feature type="compositionally biased region" description="Low complexity" evidence="2">
    <location>
        <begin position="169"/>
        <end position="187"/>
    </location>
</feature>
<accession>G4TKY5</accession>
<feature type="compositionally biased region" description="Low complexity" evidence="2">
    <location>
        <begin position="238"/>
        <end position="249"/>
    </location>
</feature>
<feature type="region of interest" description="Disordered" evidence="2">
    <location>
        <begin position="295"/>
        <end position="323"/>
    </location>
</feature>
<keyword evidence="4" id="KW-1185">Reference proteome</keyword>
<dbReference type="OrthoDB" id="6105938at2759"/>
<reference evidence="3 4" key="1">
    <citation type="journal article" date="2011" name="PLoS Pathog.">
        <title>Endophytic Life Strategies Decoded by Genome and Transcriptome Analyses of the Mutualistic Root Symbiont Piriformospora indica.</title>
        <authorList>
            <person name="Zuccaro A."/>
            <person name="Lahrmann U."/>
            <person name="Guldener U."/>
            <person name="Langen G."/>
            <person name="Pfiffi S."/>
            <person name="Biedenkopf D."/>
            <person name="Wong P."/>
            <person name="Samans B."/>
            <person name="Grimm C."/>
            <person name="Basiewicz M."/>
            <person name="Murat C."/>
            <person name="Martin F."/>
            <person name="Kogel K.H."/>
        </authorList>
    </citation>
    <scope>NUCLEOTIDE SEQUENCE [LARGE SCALE GENOMIC DNA]</scope>
    <source>
        <strain evidence="3 4">DSM 11827</strain>
    </source>
</reference>
<sequence>MSIWNPTPPVSLSPSNSVLSKYLERRSSFPWPDQSVLTIMYSGDVSKQQEVIADIDAYMLTKPPGFRSPLSTIAELLRLWVESTAQFHVVLEHAQDGENTLRHSQEMEKAKLTADGRRLAQENEALKDGLARQKARIVDLENEVVSLRKQPPLDVSVPPALRYPPPASPLSSPMQLSPSPLIDKPAAPVRPPPTPLITSPGKPAQPNTSNSTSLSLSAPSLRRKRSSNGPLGPRERNGPAVSAAARPPGAAPSAFLPKLDLFNATDSHSHLSMPTSTYDGLRRTSLPVFVTAQPSVSHSDVTHDSPAVSMPQLRKQQRSSQPSSWYLVDYPQQPLVDSNQSIHEADPSSRQHTSRRLPKQPTTGTVENVDIPPRPVRSQPPPVAVDPPTLSRKRALRRQSNRDIILNTDL</sequence>
<organism evidence="3 4">
    <name type="scientific">Serendipita indica (strain DSM 11827)</name>
    <name type="common">Root endophyte fungus</name>
    <name type="synonym">Piriformospora indica</name>
    <dbReference type="NCBI Taxonomy" id="1109443"/>
    <lineage>
        <taxon>Eukaryota</taxon>
        <taxon>Fungi</taxon>
        <taxon>Dikarya</taxon>
        <taxon>Basidiomycota</taxon>
        <taxon>Agaricomycotina</taxon>
        <taxon>Agaricomycetes</taxon>
        <taxon>Sebacinales</taxon>
        <taxon>Serendipitaceae</taxon>
        <taxon>Serendipita</taxon>
    </lineage>
</organism>
<dbReference type="Proteomes" id="UP000007148">
    <property type="component" value="Unassembled WGS sequence"/>
</dbReference>
<dbReference type="AlphaFoldDB" id="G4TKY5"/>
<feature type="region of interest" description="Disordered" evidence="2">
    <location>
        <begin position="340"/>
        <end position="410"/>
    </location>
</feature>